<accession>A0A379PM61</accession>
<evidence type="ECO:0000313" key="2">
    <source>
        <dbReference type="Proteomes" id="UP000254260"/>
    </source>
</evidence>
<sequence length="184" mass="20288">MSKIQVVGIDPALRNFGFAFAELDLDHMTFEVQELQLVKTESTKVKTTRKNSDDMERCRSLYTALKAAEKRARIAFVEMPVGSQSARAMMSYGACMALIASLDIPVIQLTPKEVKIAAVADQNATKREMISWAAGKHPGANWLVSRARLIDDNEHLADAIGAINAGMQNSEFQAIVAMMRRMVA</sequence>
<protein>
    <submittedName>
        <fullName evidence="1">Holliday junction resolvase</fullName>
    </submittedName>
</protein>
<dbReference type="AlphaFoldDB" id="A0A379PM61"/>
<gene>
    <name evidence="1" type="ORF">NCTC10899_05098</name>
</gene>
<dbReference type="Gene3D" id="3.30.420.10">
    <property type="entry name" value="Ribonuclease H-like superfamily/Ribonuclease H"/>
    <property type="match status" value="1"/>
</dbReference>
<dbReference type="EMBL" id="UGUU01000002">
    <property type="protein sequence ID" value="SUE95857.1"/>
    <property type="molecule type" value="Genomic_DNA"/>
</dbReference>
<dbReference type="InterPro" id="IPR036397">
    <property type="entry name" value="RNaseH_sf"/>
</dbReference>
<proteinExistence type="predicted"/>
<dbReference type="GO" id="GO:0003676">
    <property type="term" value="F:nucleic acid binding"/>
    <property type="evidence" value="ECO:0007669"/>
    <property type="project" value="InterPro"/>
</dbReference>
<evidence type="ECO:0000313" key="1">
    <source>
        <dbReference type="EMBL" id="SUE95857.1"/>
    </source>
</evidence>
<name>A0A379PM61_ECTME</name>
<organism evidence="1 2">
    <name type="scientific">Ectopseudomonas mendocina</name>
    <name type="common">Pseudomonas mendocina</name>
    <dbReference type="NCBI Taxonomy" id="300"/>
    <lineage>
        <taxon>Bacteria</taxon>
        <taxon>Pseudomonadati</taxon>
        <taxon>Pseudomonadota</taxon>
        <taxon>Gammaproteobacteria</taxon>
        <taxon>Pseudomonadales</taxon>
        <taxon>Pseudomonadaceae</taxon>
        <taxon>Ectopseudomonas</taxon>
    </lineage>
</organism>
<dbReference type="InterPro" id="IPR012337">
    <property type="entry name" value="RNaseH-like_sf"/>
</dbReference>
<reference evidence="1 2" key="1">
    <citation type="submission" date="2018-06" db="EMBL/GenBank/DDBJ databases">
        <authorList>
            <consortium name="Pathogen Informatics"/>
            <person name="Doyle S."/>
        </authorList>
    </citation>
    <scope>NUCLEOTIDE SEQUENCE [LARGE SCALE GENOMIC DNA]</scope>
    <source>
        <strain evidence="1 2">NCTC10899</strain>
    </source>
</reference>
<dbReference type="OrthoDB" id="8444967at2"/>
<dbReference type="SUPFAM" id="SSF53098">
    <property type="entry name" value="Ribonuclease H-like"/>
    <property type="match status" value="1"/>
</dbReference>
<dbReference type="RefSeq" id="WP_115292716.1">
    <property type="nucleotide sequence ID" value="NZ_UGUU01000002.1"/>
</dbReference>
<dbReference type="Proteomes" id="UP000254260">
    <property type="component" value="Unassembled WGS sequence"/>
</dbReference>